<feature type="transmembrane region" description="Helical" evidence="1">
    <location>
        <begin position="199"/>
        <end position="220"/>
    </location>
</feature>
<proteinExistence type="inferred from homology"/>
<evidence type="ECO:0000313" key="4">
    <source>
        <dbReference type="Proteomes" id="UP001589834"/>
    </source>
</evidence>
<comment type="similarity">
    <text evidence="1">Belongs to the MscS (TC 1.A.23) family.</text>
</comment>
<dbReference type="InterPro" id="IPR008910">
    <property type="entry name" value="MSC_TM_helix"/>
</dbReference>
<comment type="function">
    <text evidence="1">Mechanosensitive channel that participates in the regulation of osmotic pressure changes within the cell, opening in response to stretch forces in the membrane lipid bilayer, without the need for other proteins. Contributes to normal resistance to hypoosmotic shock. Forms an ion channel of 1.0 nanosiemens conductance with a slight preference for anions.</text>
</comment>
<reference evidence="3 4" key="1">
    <citation type="submission" date="2024-09" db="EMBL/GenBank/DDBJ databases">
        <authorList>
            <person name="Sun Q."/>
            <person name="Mori K."/>
        </authorList>
    </citation>
    <scope>NUCLEOTIDE SEQUENCE [LARGE SCALE GENOMIC DNA]</scope>
    <source>
        <strain evidence="3 4">NCAIM B.02336</strain>
    </source>
</reference>
<dbReference type="PANTHER" id="PTHR30221">
    <property type="entry name" value="SMALL-CONDUCTANCE MECHANOSENSITIVE CHANNEL"/>
    <property type="match status" value="1"/>
</dbReference>
<keyword evidence="4" id="KW-1185">Reference proteome</keyword>
<comment type="subunit">
    <text evidence="1">Homoheptamer.</text>
</comment>
<feature type="transmembrane region" description="Helical" evidence="1">
    <location>
        <begin position="114"/>
        <end position="133"/>
    </location>
</feature>
<feature type="transmembrane region" description="Helical" evidence="1">
    <location>
        <begin position="64"/>
        <end position="83"/>
    </location>
</feature>
<feature type="transmembrane region" description="Helical" evidence="1">
    <location>
        <begin position="164"/>
        <end position="187"/>
    </location>
</feature>
<name>A0ABV6PU17_9BURK</name>
<feature type="transmembrane region" description="Helical" evidence="1">
    <location>
        <begin position="346"/>
        <end position="367"/>
    </location>
</feature>
<feature type="transmembrane region" description="Helical" evidence="1">
    <location>
        <begin position="20"/>
        <end position="43"/>
    </location>
</feature>
<protein>
    <recommendedName>
        <fullName evidence="1">Small-conductance mechanosensitive channel</fullName>
    </recommendedName>
</protein>
<comment type="caution">
    <text evidence="3">The sequence shown here is derived from an EMBL/GenBank/DDBJ whole genome shotgun (WGS) entry which is preliminary data.</text>
</comment>
<gene>
    <name evidence="3" type="ORF">ACFFGG_12335</name>
</gene>
<keyword evidence="1" id="KW-0813">Transport</keyword>
<keyword evidence="1" id="KW-0472">Membrane</keyword>
<comment type="subcellular location">
    <subcellularLocation>
        <location evidence="1">Cell inner membrane</location>
        <topology evidence="1">Multi-pass membrane protein</topology>
    </subcellularLocation>
</comment>
<keyword evidence="1" id="KW-0997">Cell inner membrane</keyword>
<organism evidence="3 4">
    <name type="scientific">Ottowia pentelensis</name>
    <dbReference type="NCBI Taxonomy" id="511108"/>
    <lineage>
        <taxon>Bacteria</taxon>
        <taxon>Pseudomonadati</taxon>
        <taxon>Pseudomonadota</taxon>
        <taxon>Betaproteobacteria</taxon>
        <taxon>Burkholderiales</taxon>
        <taxon>Comamonadaceae</taxon>
        <taxon>Ottowia</taxon>
    </lineage>
</organism>
<keyword evidence="1" id="KW-1133">Transmembrane helix</keyword>
<dbReference type="NCBIfam" id="NF033912">
    <property type="entry name" value="msc"/>
    <property type="match status" value="1"/>
</dbReference>
<feature type="compositionally biased region" description="Pro residues" evidence="2">
    <location>
        <begin position="498"/>
        <end position="512"/>
    </location>
</feature>
<sequence>MDRLRPLWDALQGALGANLAQLLGALVIVIVGWFIAALVKAGVRKGLGALRINARFAGSTGQKADIEGVVALALFWVVILLTLGAMFNALNLPAVSGSFSALTTQLFEYAPRVLGAALLALLAWLVATAVRGLTQKVLDRTTLDEKLSEHANISPISESLSGALFWLVVLLFVPAILGALQMEGLLAPLRDMTTKALDILPNVVAALVIGGVGWVVAMVLRNLVSNLLRSVGADQVGAKAGLAETVQISSLAGLLVFIVVFVPALIAALDALKINAISQPATEMLALLLDAVPRIVGAGLILVVTWMVASFASRLLANLLASVGLDTLPARLDLQHAFRSTAPSTLVGRIALVFAMLFATVEAGNQLGFARFSDVITTFIEFAGDVLLGSVILIIGFMLANLAYAAIVRTNSANVVLARVARLAILGIVLAMGLRAMGIADDIVNLAFGLTLGAVAVAVALAFGLGGREAAGRLASRWADRLCREAEPDAALDALADPAPPAQEPPAAGPQA</sequence>
<evidence type="ECO:0000256" key="2">
    <source>
        <dbReference type="SAM" id="MobiDB-lite"/>
    </source>
</evidence>
<feature type="transmembrane region" description="Helical" evidence="1">
    <location>
        <begin position="251"/>
        <end position="272"/>
    </location>
</feature>
<accession>A0ABV6PU17</accession>
<dbReference type="InterPro" id="IPR045275">
    <property type="entry name" value="MscS_archaea/bacteria_type"/>
</dbReference>
<comment type="caution">
    <text evidence="1">Lacks conserved residue(s) required for the propagation of feature annotation.</text>
</comment>
<feature type="transmembrane region" description="Helical" evidence="1">
    <location>
        <begin position="420"/>
        <end position="440"/>
    </location>
</feature>
<feature type="region of interest" description="Disordered" evidence="2">
    <location>
        <begin position="493"/>
        <end position="512"/>
    </location>
</feature>
<keyword evidence="1" id="KW-0406">Ion transport</keyword>
<dbReference type="EMBL" id="JBHLTN010000024">
    <property type="protein sequence ID" value="MFC0593340.1"/>
    <property type="molecule type" value="Genomic_DNA"/>
</dbReference>
<keyword evidence="1" id="KW-0812">Transmembrane</keyword>
<keyword evidence="1" id="KW-1003">Cell membrane</keyword>
<dbReference type="RefSeq" id="WP_377483474.1">
    <property type="nucleotide sequence ID" value="NZ_JBHLTN010000024.1"/>
</dbReference>
<dbReference type="Pfam" id="PF05552">
    <property type="entry name" value="MS_channel_1st_1"/>
    <property type="match status" value="4"/>
</dbReference>
<keyword evidence="1" id="KW-0407">Ion channel</keyword>
<dbReference type="Proteomes" id="UP001589834">
    <property type="component" value="Unassembled WGS sequence"/>
</dbReference>
<feature type="transmembrane region" description="Helical" evidence="1">
    <location>
        <begin position="446"/>
        <end position="467"/>
    </location>
</feature>
<feature type="transmembrane region" description="Helical" evidence="1">
    <location>
        <begin position="387"/>
        <end position="408"/>
    </location>
</feature>
<evidence type="ECO:0000313" key="3">
    <source>
        <dbReference type="EMBL" id="MFC0593340.1"/>
    </source>
</evidence>
<dbReference type="PANTHER" id="PTHR30221:SF1">
    <property type="entry name" value="SMALL-CONDUCTANCE MECHANOSENSITIVE CHANNEL"/>
    <property type="match status" value="1"/>
</dbReference>
<feature type="transmembrane region" description="Helical" evidence="1">
    <location>
        <begin position="284"/>
        <end position="309"/>
    </location>
</feature>
<evidence type="ECO:0000256" key="1">
    <source>
        <dbReference type="RuleBase" id="RU369025"/>
    </source>
</evidence>